<comment type="caution">
    <text evidence="1">The sequence shown here is derived from an EMBL/GenBank/DDBJ whole genome shotgun (WGS) entry which is preliminary data.</text>
</comment>
<evidence type="ECO:0008006" key="3">
    <source>
        <dbReference type="Google" id="ProtNLM"/>
    </source>
</evidence>
<protein>
    <recommendedName>
        <fullName evidence="3">Histidine kinase</fullName>
    </recommendedName>
</protein>
<evidence type="ECO:0000313" key="2">
    <source>
        <dbReference type="Proteomes" id="UP001526143"/>
    </source>
</evidence>
<evidence type="ECO:0000313" key="1">
    <source>
        <dbReference type="EMBL" id="MCV3216106.1"/>
    </source>
</evidence>
<keyword evidence="2" id="KW-1185">Reference proteome</keyword>
<accession>A0ABT3B409</accession>
<dbReference type="InterPro" id="IPR036890">
    <property type="entry name" value="HATPase_C_sf"/>
</dbReference>
<sequence length="71" mass="7993">MTKTDNSQAMSEEIKQKIFDHLFITKAVSKGTGLGLAIAISNYCRKTWGNSTGKFNPRRRCCLSNYNYRAG</sequence>
<dbReference type="EMBL" id="JAOWRF010000311">
    <property type="protein sequence ID" value="MCV3216106.1"/>
    <property type="molecule type" value="Genomic_DNA"/>
</dbReference>
<organism evidence="1 2">
    <name type="scientific">Plectonema radiosum NIES-515</name>
    <dbReference type="NCBI Taxonomy" id="2986073"/>
    <lineage>
        <taxon>Bacteria</taxon>
        <taxon>Bacillati</taxon>
        <taxon>Cyanobacteriota</taxon>
        <taxon>Cyanophyceae</taxon>
        <taxon>Oscillatoriophycideae</taxon>
        <taxon>Oscillatoriales</taxon>
        <taxon>Microcoleaceae</taxon>
        <taxon>Plectonema</taxon>
    </lineage>
</organism>
<gene>
    <name evidence="1" type="ORF">OGM63_21775</name>
</gene>
<dbReference type="SUPFAM" id="SSF55874">
    <property type="entry name" value="ATPase domain of HSP90 chaperone/DNA topoisomerase II/histidine kinase"/>
    <property type="match status" value="1"/>
</dbReference>
<dbReference type="Gene3D" id="3.30.565.10">
    <property type="entry name" value="Histidine kinase-like ATPase, C-terminal domain"/>
    <property type="match status" value="1"/>
</dbReference>
<proteinExistence type="predicted"/>
<dbReference type="Proteomes" id="UP001526143">
    <property type="component" value="Unassembled WGS sequence"/>
</dbReference>
<reference evidence="1 2" key="1">
    <citation type="submission" date="2022-10" db="EMBL/GenBank/DDBJ databases">
        <title>Identification of biosynthetic pathway for the production of the potent trypsin inhibitor radiosumin.</title>
        <authorList>
            <person name="Fewer D.P."/>
            <person name="Delbaje E."/>
            <person name="Ouyang X."/>
            <person name="Agostino P.D."/>
            <person name="Wahlsten M."/>
            <person name="Jokela J."/>
            <person name="Permi P."/>
            <person name="Haapaniemi E."/>
            <person name="Koistinen H."/>
        </authorList>
    </citation>
    <scope>NUCLEOTIDE SEQUENCE [LARGE SCALE GENOMIC DNA]</scope>
    <source>
        <strain evidence="1 2">NIES-515</strain>
    </source>
</reference>
<name>A0ABT3B409_9CYAN</name>